<keyword evidence="2" id="KW-1185">Reference proteome</keyword>
<dbReference type="AlphaFoldDB" id="A0A364JWN0"/>
<evidence type="ECO:0000313" key="2">
    <source>
        <dbReference type="Proteomes" id="UP000249453"/>
    </source>
</evidence>
<sequence length="41" mass="4598">MRKSLLFFILAIAVVLMFVVASPYYYGVTPENTGSEQEQGQ</sequence>
<organism evidence="1 2">
    <name type="scientific">Falsochrobactrum ovis</name>
    <dbReference type="NCBI Taxonomy" id="1293442"/>
    <lineage>
        <taxon>Bacteria</taxon>
        <taxon>Pseudomonadati</taxon>
        <taxon>Pseudomonadota</taxon>
        <taxon>Alphaproteobacteria</taxon>
        <taxon>Hyphomicrobiales</taxon>
        <taxon>Brucellaceae</taxon>
        <taxon>Falsochrobactrum</taxon>
    </lineage>
</organism>
<gene>
    <name evidence="1" type="ORF">C7374_103189</name>
</gene>
<proteinExistence type="predicted"/>
<comment type="caution">
    <text evidence="1">The sequence shown here is derived from an EMBL/GenBank/DDBJ whole genome shotgun (WGS) entry which is preliminary data.</text>
</comment>
<dbReference type="EMBL" id="QLMK01000003">
    <property type="protein sequence ID" value="RAK31050.1"/>
    <property type="molecule type" value="Genomic_DNA"/>
</dbReference>
<reference evidence="1 2" key="1">
    <citation type="submission" date="2018-06" db="EMBL/GenBank/DDBJ databases">
        <title>Genomic Encyclopedia of Type Strains, Phase IV (KMG-IV): sequencing the most valuable type-strain genomes for metagenomic binning, comparative biology and taxonomic classification.</title>
        <authorList>
            <person name="Goeker M."/>
        </authorList>
    </citation>
    <scope>NUCLEOTIDE SEQUENCE [LARGE SCALE GENOMIC DNA]</scope>
    <source>
        <strain evidence="1 2">DSM 26720</strain>
    </source>
</reference>
<protein>
    <submittedName>
        <fullName evidence="1">Uncharacterized protein</fullName>
    </submittedName>
</protein>
<name>A0A364JWN0_9HYPH</name>
<dbReference type="Proteomes" id="UP000249453">
    <property type="component" value="Unassembled WGS sequence"/>
</dbReference>
<evidence type="ECO:0000313" key="1">
    <source>
        <dbReference type="EMBL" id="RAK31050.1"/>
    </source>
</evidence>
<dbReference type="RefSeq" id="WP_280969299.1">
    <property type="nucleotide sequence ID" value="NZ_JBHEEY010000002.1"/>
</dbReference>
<accession>A0A364JWN0</accession>